<evidence type="ECO:0000313" key="2">
    <source>
        <dbReference type="EMBL" id="MPV35636.1"/>
    </source>
</evidence>
<protein>
    <submittedName>
        <fullName evidence="2">Uncharacterized protein</fullName>
    </submittedName>
</protein>
<keyword evidence="1" id="KW-0812">Transmembrane</keyword>
<dbReference type="EMBL" id="WHPC01000002">
    <property type="protein sequence ID" value="MPV35636.1"/>
    <property type="molecule type" value="Genomic_DNA"/>
</dbReference>
<organism evidence="2 3">
    <name type="scientific">Georgenia subflava</name>
    <dbReference type="NCBI Taxonomy" id="1622177"/>
    <lineage>
        <taxon>Bacteria</taxon>
        <taxon>Bacillati</taxon>
        <taxon>Actinomycetota</taxon>
        <taxon>Actinomycetes</taxon>
        <taxon>Micrococcales</taxon>
        <taxon>Bogoriellaceae</taxon>
        <taxon>Georgenia</taxon>
    </lineage>
</organism>
<reference evidence="2 3" key="1">
    <citation type="submission" date="2019-10" db="EMBL/GenBank/DDBJ databases">
        <title>Georgenia wutianyii sp. nov. and Georgenia yuyongxinii sp. nov. isolated from plateau pika (Ochotona curzoniae) in the Qinghai-Tibet plateau of China.</title>
        <authorList>
            <person name="Tian Z."/>
        </authorList>
    </citation>
    <scope>NUCLEOTIDE SEQUENCE [LARGE SCALE GENOMIC DNA]</scope>
    <source>
        <strain evidence="2 3">JCM 19765</strain>
    </source>
</reference>
<dbReference type="Proteomes" id="UP000437709">
    <property type="component" value="Unassembled WGS sequence"/>
</dbReference>
<keyword evidence="1" id="KW-1133">Transmembrane helix</keyword>
<feature type="transmembrane region" description="Helical" evidence="1">
    <location>
        <begin position="177"/>
        <end position="206"/>
    </location>
</feature>
<feature type="transmembrane region" description="Helical" evidence="1">
    <location>
        <begin position="142"/>
        <end position="165"/>
    </location>
</feature>
<keyword evidence="3" id="KW-1185">Reference proteome</keyword>
<dbReference type="AlphaFoldDB" id="A0A6N7EHL4"/>
<evidence type="ECO:0000256" key="1">
    <source>
        <dbReference type="SAM" id="Phobius"/>
    </source>
</evidence>
<proteinExistence type="predicted"/>
<feature type="transmembrane region" description="Helical" evidence="1">
    <location>
        <begin position="226"/>
        <end position="247"/>
    </location>
</feature>
<keyword evidence="1" id="KW-0472">Membrane</keyword>
<dbReference type="RefSeq" id="WP_152195988.1">
    <property type="nucleotide sequence ID" value="NZ_VUKD01000004.1"/>
</dbReference>
<comment type="caution">
    <text evidence="2">The sequence shown here is derived from an EMBL/GenBank/DDBJ whole genome shotgun (WGS) entry which is preliminary data.</text>
</comment>
<feature type="transmembrane region" description="Helical" evidence="1">
    <location>
        <begin position="21"/>
        <end position="45"/>
    </location>
</feature>
<gene>
    <name evidence="2" type="ORF">GB881_00985</name>
</gene>
<name>A0A6N7EHL4_9MICO</name>
<dbReference type="OrthoDB" id="5143874at2"/>
<evidence type="ECO:0000313" key="3">
    <source>
        <dbReference type="Proteomes" id="UP000437709"/>
    </source>
</evidence>
<sequence length="258" mass="27118">MSLVKDRSEGRRPVGTRPSAPAFWRTIAAGAVGGGLVGLLVGGVLGRLLMRVLTLTSPPSVRGRMTDDVQPVGQISLGGTMQLFVTTIALGAIAGLVYLWVRRVLPSSGRARPLLFALFTGSIGGSFFVHDHPSFDYTVLRPVWLAVVSFILIPALFGLLAPTVIESPRGWARSAPVWLVVGAGALVLNLTLVLVAVPVAVAFGVSRSETALRFWRGHAVTVAGRVLFVLVVAWGLYGLAADVVSLVTGTASTLPLHP</sequence>
<feature type="transmembrane region" description="Helical" evidence="1">
    <location>
        <begin position="113"/>
        <end position="130"/>
    </location>
</feature>
<feature type="transmembrane region" description="Helical" evidence="1">
    <location>
        <begin position="81"/>
        <end position="101"/>
    </location>
</feature>
<accession>A0A6N7EHL4</accession>